<dbReference type="KEGG" id="abs:AZOBR_p230057"/>
<feature type="compositionally biased region" description="Basic residues" evidence="1">
    <location>
        <begin position="226"/>
        <end position="248"/>
    </location>
</feature>
<feature type="region of interest" description="Disordered" evidence="1">
    <location>
        <begin position="387"/>
        <end position="585"/>
    </location>
</feature>
<feature type="compositionally biased region" description="Basic residues" evidence="1">
    <location>
        <begin position="506"/>
        <end position="523"/>
    </location>
</feature>
<dbReference type="Proteomes" id="UP000007319">
    <property type="component" value="Plasmid AZOBR_p2"/>
</dbReference>
<proteinExistence type="predicted"/>
<feature type="compositionally biased region" description="Basic residues" evidence="1">
    <location>
        <begin position="470"/>
        <end position="483"/>
    </location>
</feature>
<dbReference type="AlphaFoldDB" id="A0A9P1JXQ2"/>
<feature type="region of interest" description="Disordered" evidence="1">
    <location>
        <begin position="1"/>
        <end position="121"/>
    </location>
</feature>
<keyword evidence="3" id="KW-1185">Reference proteome</keyword>
<feature type="compositionally biased region" description="Basic and acidic residues" evidence="1">
    <location>
        <begin position="249"/>
        <end position="261"/>
    </location>
</feature>
<reference evidence="2 3" key="1">
    <citation type="journal article" date="2011" name="PLoS Genet.">
        <title>Azospirillum genomes reveal transition of bacteria from aquatic to terrestrial environments.</title>
        <authorList>
            <person name="Wisniewski-Dye F."/>
            <person name="Borziak K."/>
            <person name="Khalsa-Moyers G."/>
            <person name="Alexandre G."/>
            <person name="Sukharnikov L.O."/>
            <person name="Wuichet K."/>
            <person name="Hurst G.B."/>
            <person name="McDonald W.H."/>
            <person name="Robertson J.S."/>
            <person name="Barbe V."/>
            <person name="Calteau A."/>
            <person name="Rouy Z."/>
            <person name="Mangenot S."/>
            <person name="Prigent-Combaret C."/>
            <person name="Normand P."/>
            <person name="Boyer M."/>
            <person name="Siguier P."/>
            <person name="Dessaux Y."/>
            <person name="Elmerich C."/>
            <person name="Condemine G."/>
            <person name="Krishnen G."/>
            <person name="Kennedy I."/>
            <person name="Paterson A.H."/>
            <person name="Gonzalez V."/>
            <person name="Mavingui P."/>
            <person name="Zhulin I.B."/>
        </authorList>
    </citation>
    <scope>NUCLEOTIDE SEQUENCE [LARGE SCALE GENOMIC DNA]</scope>
    <source>
        <strain evidence="2 3">Sp245</strain>
    </source>
</reference>
<accession>A0A9P1JXQ2</accession>
<keyword evidence="2" id="KW-0614">Plasmid</keyword>
<feature type="compositionally biased region" description="Gly residues" evidence="1">
    <location>
        <begin position="60"/>
        <end position="70"/>
    </location>
</feature>
<feature type="compositionally biased region" description="Low complexity" evidence="1">
    <location>
        <begin position="196"/>
        <end position="225"/>
    </location>
</feature>
<feature type="compositionally biased region" description="Low complexity" evidence="1">
    <location>
        <begin position="330"/>
        <end position="346"/>
    </location>
</feature>
<evidence type="ECO:0000256" key="1">
    <source>
        <dbReference type="SAM" id="MobiDB-lite"/>
    </source>
</evidence>
<feature type="compositionally biased region" description="Low complexity" evidence="1">
    <location>
        <begin position="149"/>
        <end position="159"/>
    </location>
</feature>
<name>A0A9P1JXQ2_9PROT</name>
<feature type="region of interest" description="Disordered" evidence="1">
    <location>
        <begin position="316"/>
        <end position="346"/>
    </location>
</feature>
<organism evidence="2 3">
    <name type="scientific">Azospirillum baldaniorum</name>
    <dbReference type="NCBI Taxonomy" id="1064539"/>
    <lineage>
        <taxon>Bacteria</taxon>
        <taxon>Pseudomonadati</taxon>
        <taxon>Pseudomonadota</taxon>
        <taxon>Alphaproteobacteria</taxon>
        <taxon>Rhodospirillales</taxon>
        <taxon>Azospirillaceae</taxon>
        <taxon>Azospirillum</taxon>
    </lineage>
</organism>
<feature type="compositionally biased region" description="Basic residues" evidence="1">
    <location>
        <begin position="556"/>
        <end position="566"/>
    </location>
</feature>
<evidence type="ECO:0000313" key="3">
    <source>
        <dbReference type="Proteomes" id="UP000007319"/>
    </source>
</evidence>
<dbReference type="EMBL" id="HE577329">
    <property type="protein sequence ID" value="CCD01716.1"/>
    <property type="molecule type" value="Genomic_DNA"/>
</dbReference>
<gene>
    <name evidence="2" type="ORF">AZOBR_p230057</name>
</gene>
<feature type="region of interest" description="Disordered" evidence="1">
    <location>
        <begin position="136"/>
        <end position="300"/>
    </location>
</feature>
<geneLocation type="plasmid" evidence="2 3">
    <name>AZOBR_p2</name>
</geneLocation>
<feature type="compositionally biased region" description="Basic and acidic residues" evidence="1">
    <location>
        <begin position="99"/>
        <end position="116"/>
    </location>
</feature>
<sequence>MRPASPRNPAQHRQHPVQNGHLRPCCRRARTGAVAASGEPRHAAQPLGGAVPIGPPRRGGALGPSGCGGGAKRRGGVVQSGDRPQGAGPAGRRGGRLSPRADNRTGKPDRNGRADPDEATVLRLVQLRRRCGYSGLHRRAGSAGPGLHDAVPPRFRPVAPGGGAGARADDPVEAGAAEDEARQDGRRHHRLPVERFPPASGRAAAGRGAGAARPVALPRARLQLRAGRRQRRAPSHPRRRRPLHRHRLPDRGGGRRDDAAGWRRHPDRPQGLHRSPAAAHPRRPAGTGPGPVPGLSRHHGRALGRLHRRRSRLLAAGTGKPLHRGGRPDAALLPAAGPGSWSSAGAAAVGLRSSGGWLRARLLQQRLQDHARDLGRLDGVAAQNPRRGAVACPDDRGGRAESAASRPIGRDYHGPHRLRVLGADLGRSPVPAPERRPDAGHPALRRPHDGERRAVGRASAGDVPRAHAAIARRRQSAPHRGPSRLRDGIPGALPKRGSSLGEQPGRSRRRSGQAARRARRRAAVRHEHPHAPFRSGVADDAGAPAPRQAADDLHRCRVKQRTKRKRTAPEESVLFSGPDGRAVAS</sequence>
<protein>
    <submittedName>
        <fullName evidence="2">Uncharacterized protein</fullName>
    </submittedName>
</protein>
<evidence type="ECO:0000313" key="2">
    <source>
        <dbReference type="EMBL" id="CCD01716.1"/>
    </source>
</evidence>